<feature type="transmembrane region" description="Helical" evidence="1">
    <location>
        <begin position="71"/>
        <end position="94"/>
    </location>
</feature>
<reference evidence="2 3" key="1">
    <citation type="submission" date="2016-10" db="EMBL/GenBank/DDBJ databases">
        <title>Genome sequence of the ascomycete fungus Penicillium subrubescens.</title>
        <authorList>
            <person name="De Vries R.P."/>
            <person name="Peng M."/>
            <person name="Dilokpimol A."/>
            <person name="Hilden K."/>
            <person name="Makela M.R."/>
            <person name="Grigoriev I."/>
            <person name="Riley R."/>
            <person name="Granchi Z."/>
        </authorList>
    </citation>
    <scope>NUCLEOTIDE SEQUENCE [LARGE SCALE GENOMIC DNA]</scope>
    <source>
        <strain evidence="2 3">CBS 132785</strain>
    </source>
</reference>
<keyword evidence="1" id="KW-1133">Transmembrane helix</keyword>
<gene>
    <name evidence="2" type="ORF">PENSUB_5732</name>
</gene>
<dbReference type="AlphaFoldDB" id="A0A1Q5U7B2"/>
<feature type="transmembrane region" description="Helical" evidence="1">
    <location>
        <begin position="40"/>
        <end position="59"/>
    </location>
</feature>
<keyword evidence="3" id="KW-1185">Reference proteome</keyword>
<protein>
    <submittedName>
        <fullName evidence="2">Uncharacterized protein</fullName>
    </submittedName>
</protein>
<keyword evidence="1" id="KW-0812">Transmembrane</keyword>
<keyword evidence="1" id="KW-0472">Membrane</keyword>
<dbReference type="OrthoDB" id="4345400at2759"/>
<feature type="transmembrane region" description="Helical" evidence="1">
    <location>
        <begin position="114"/>
        <end position="136"/>
    </location>
</feature>
<evidence type="ECO:0000256" key="1">
    <source>
        <dbReference type="SAM" id="Phobius"/>
    </source>
</evidence>
<accession>A0A1Q5U7B2</accession>
<organism evidence="2 3">
    <name type="scientific">Penicillium subrubescens</name>
    <dbReference type="NCBI Taxonomy" id="1316194"/>
    <lineage>
        <taxon>Eukaryota</taxon>
        <taxon>Fungi</taxon>
        <taxon>Dikarya</taxon>
        <taxon>Ascomycota</taxon>
        <taxon>Pezizomycotina</taxon>
        <taxon>Eurotiomycetes</taxon>
        <taxon>Eurotiomycetidae</taxon>
        <taxon>Eurotiales</taxon>
        <taxon>Aspergillaceae</taxon>
        <taxon>Penicillium</taxon>
    </lineage>
</organism>
<sequence>MNPSANYALSSVRKTQFLIAGFSLPCAIAAVIDKHGSAETILQLTWLIISMCASLLFLFNRRKATTQQYPVYEILGDLSLLILFVGVWIAGIVILAVKEVNHWRATYALGIPHIYTNLSCLIMWLSYAYTFFISIYRRYLAQLSKAQCWRSWGTTYVQCPSCDRSASALMGSNARWSREISERGANSFDNTPGLYTDDEAEAQTLLRGDTHEATKQETGTIKLTNDTV</sequence>
<dbReference type="EMBL" id="MNBE01000569">
    <property type="protein sequence ID" value="OKP08365.1"/>
    <property type="molecule type" value="Genomic_DNA"/>
</dbReference>
<evidence type="ECO:0000313" key="3">
    <source>
        <dbReference type="Proteomes" id="UP000186955"/>
    </source>
</evidence>
<comment type="caution">
    <text evidence="2">The sequence shown here is derived from an EMBL/GenBank/DDBJ whole genome shotgun (WGS) entry which is preliminary data.</text>
</comment>
<proteinExistence type="predicted"/>
<dbReference type="Proteomes" id="UP000186955">
    <property type="component" value="Unassembled WGS sequence"/>
</dbReference>
<name>A0A1Q5U7B2_9EURO</name>
<evidence type="ECO:0000313" key="2">
    <source>
        <dbReference type="EMBL" id="OKP08365.1"/>
    </source>
</evidence>